<evidence type="ECO:0000313" key="1">
    <source>
        <dbReference type="EMBL" id="KKT36628.1"/>
    </source>
</evidence>
<protein>
    <recommendedName>
        <fullName evidence="3">Penicillin-binding protein transpeptidase domain-containing protein</fullName>
    </recommendedName>
</protein>
<dbReference type="EMBL" id="LCHQ01000042">
    <property type="protein sequence ID" value="KKT36628.1"/>
    <property type="molecule type" value="Genomic_DNA"/>
</dbReference>
<dbReference type="InterPro" id="IPR012338">
    <property type="entry name" value="Beta-lactam/transpept-like"/>
</dbReference>
<comment type="caution">
    <text evidence="1">The sequence shown here is derived from an EMBL/GenBank/DDBJ whole genome shotgun (WGS) entry which is preliminary data.</text>
</comment>
<name>A0A0G1GQQ2_9BACT</name>
<dbReference type="AlphaFoldDB" id="A0A0G1GQQ2"/>
<dbReference type="Proteomes" id="UP000034097">
    <property type="component" value="Unassembled WGS sequence"/>
</dbReference>
<feature type="non-terminal residue" evidence="1">
    <location>
        <position position="1"/>
    </location>
</feature>
<evidence type="ECO:0000313" key="2">
    <source>
        <dbReference type="Proteomes" id="UP000034097"/>
    </source>
</evidence>
<sequence length="54" mass="5677">GEKDEPHAWVSVVVPKGDDPRNWIVLTVLIESGGEGSAVAAPVAAEVMPYLMGM</sequence>
<reference evidence="1 2" key="1">
    <citation type="journal article" date="2015" name="Nature">
        <title>rRNA introns, odd ribosomes, and small enigmatic genomes across a large radiation of phyla.</title>
        <authorList>
            <person name="Brown C.T."/>
            <person name="Hug L.A."/>
            <person name="Thomas B.C."/>
            <person name="Sharon I."/>
            <person name="Castelle C.J."/>
            <person name="Singh A."/>
            <person name="Wilkins M.J."/>
            <person name="Williams K.H."/>
            <person name="Banfield J.F."/>
        </authorList>
    </citation>
    <scope>NUCLEOTIDE SEQUENCE [LARGE SCALE GENOMIC DNA]</scope>
</reference>
<accession>A0A0G1GQQ2</accession>
<dbReference type="Gene3D" id="3.40.710.10">
    <property type="entry name" value="DD-peptidase/beta-lactamase superfamily"/>
    <property type="match status" value="1"/>
</dbReference>
<gene>
    <name evidence="1" type="ORF">UW26_C0042G0001</name>
</gene>
<evidence type="ECO:0008006" key="3">
    <source>
        <dbReference type="Google" id="ProtNLM"/>
    </source>
</evidence>
<proteinExistence type="predicted"/>
<organism evidence="1 2">
    <name type="scientific">Candidatus Collierbacteria bacterium GW2011_GWF1_44_12</name>
    <dbReference type="NCBI Taxonomy" id="1618402"/>
    <lineage>
        <taxon>Bacteria</taxon>
        <taxon>Candidatus Collieribacteriota</taxon>
    </lineage>
</organism>